<evidence type="ECO:0000313" key="2">
    <source>
        <dbReference type="Proteomes" id="UP000198916"/>
    </source>
</evidence>
<gene>
    <name evidence="1" type="ORF">SAMN05421740_105122</name>
</gene>
<dbReference type="Proteomes" id="UP000198916">
    <property type="component" value="Unassembled WGS sequence"/>
</dbReference>
<proteinExistence type="predicted"/>
<reference evidence="2" key="1">
    <citation type="submission" date="2016-10" db="EMBL/GenBank/DDBJ databases">
        <authorList>
            <person name="Varghese N."/>
            <person name="Submissions S."/>
        </authorList>
    </citation>
    <scope>NUCLEOTIDE SEQUENCE [LARGE SCALE GENOMIC DNA]</scope>
    <source>
        <strain evidence="2">Jip14</strain>
    </source>
</reference>
<name>A0A1H7Q377_9SPHI</name>
<dbReference type="EMBL" id="FNZR01000005">
    <property type="protein sequence ID" value="SEL41757.1"/>
    <property type="molecule type" value="Genomic_DNA"/>
</dbReference>
<organism evidence="1 2">
    <name type="scientific">Parapedobacter koreensis</name>
    <dbReference type="NCBI Taxonomy" id="332977"/>
    <lineage>
        <taxon>Bacteria</taxon>
        <taxon>Pseudomonadati</taxon>
        <taxon>Bacteroidota</taxon>
        <taxon>Sphingobacteriia</taxon>
        <taxon>Sphingobacteriales</taxon>
        <taxon>Sphingobacteriaceae</taxon>
        <taxon>Parapedobacter</taxon>
    </lineage>
</organism>
<sequence>MVTQETLVQVIAAQKNNLLARGTGLKRAALDTLPDLSALAQR</sequence>
<accession>A0A1H7Q377</accession>
<dbReference type="AlphaFoldDB" id="A0A1H7Q377"/>
<keyword evidence="2" id="KW-1185">Reference proteome</keyword>
<dbReference type="RefSeq" id="WP_262497333.1">
    <property type="nucleotide sequence ID" value="NZ_FNZR01000005.1"/>
</dbReference>
<evidence type="ECO:0000313" key="1">
    <source>
        <dbReference type="EMBL" id="SEL41757.1"/>
    </source>
</evidence>
<protein>
    <submittedName>
        <fullName evidence="1">Uncharacterized protein</fullName>
    </submittedName>
</protein>